<dbReference type="SMART" id="SM00279">
    <property type="entry name" value="HhH2"/>
    <property type="match status" value="1"/>
</dbReference>
<keyword evidence="2" id="KW-0378">Hydrolase</keyword>
<dbReference type="GO" id="GO:0003677">
    <property type="term" value="F:DNA binding"/>
    <property type="evidence" value="ECO:0007669"/>
    <property type="project" value="UniProtKB-KW"/>
</dbReference>
<dbReference type="GO" id="GO:0008409">
    <property type="term" value="F:5'-3' exonuclease activity"/>
    <property type="evidence" value="ECO:0007669"/>
    <property type="project" value="InterPro"/>
</dbReference>
<dbReference type="Gene3D" id="3.40.50.1010">
    <property type="entry name" value="5'-nuclease"/>
    <property type="match status" value="1"/>
</dbReference>
<dbReference type="GO" id="GO:0033567">
    <property type="term" value="P:DNA replication, Okazaki fragment processing"/>
    <property type="evidence" value="ECO:0007669"/>
    <property type="project" value="InterPro"/>
</dbReference>
<dbReference type="SMART" id="SM00475">
    <property type="entry name" value="53EXOc"/>
    <property type="match status" value="1"/>
</dbReference>
<dbReference type="InterPro" id="IPR029060">
    <property type="entry name" value="PIN-like_dom_sf"/>
</dbReference>
<evidence type="ECO:0000256" key="2">
    <source>
        <dbReference type="ARBA" id="ARBA00022801"/>
    </source>
</evidence>
<organism evidence="5 6">
    <name type="scientific">Burkholderia cepacia</name>
    <name type="common">Pseudomonas cepacia</name>
    <dbReference type="NCBI Taxonomy" id="292"/>
    <lineage>
        <taxon>Bacteria</taxon>
        <taxon>Pseudomonadati</taxon>
        <taxon>Pseudomonadota</taxon>
        <taxon>Betaproteobacteria</taxon>
        <taxon>Burkholderiales</taxon>
        <taxon>Burkholderiaceae</taxon>
        <taxon>Burkholderia</taxon>
        <taxon>Burkholderia cepacia complex</taxon>
    </lineage>
</organism>
<dbReference type="EMBL" id="SNSQ01000016">
    <property type="protein sequence ID" value="TEU47560.1"/>
    <property type="molecule type" value="Genomic_DNA"/>
</dbReference>
<dbReference type="AlphaFoldDB" id="A0AAX2RQY7"/>
<dbReference type="Gene3D" id="1.10.150.20">
    <property type="entry name" value="5' to 3' exonuclease, C-terminal subdomain"/>
    <property type="match status" value="1"/>
</dbReference>
<keyword evidence="3" id="KW-0238">DNA-binding</keyword>
<dbReference type="Pfam" id="PF02739">
    <property type="entry name" value="5_3_exonuc_N"/>
    <property type="match status" value="1"/>
</dbReference>
<evidence type="ECO:0000259" key="4">
    <source>
        <dbReference type="SMART" id="SM00475"/>
    </source>
</evidence>
<dbReference type="PANTHER" id="PTHR42646:SF2">
    <property type="entry name" value="5'-3' EXONUCLEASE FAMILY PROTEIN"/>
    <property type="match status" value="1"/>
</dbReference>
<dbReference type="GO" id="GO:0017108">
    <property type="term" value="F:5'-flap endonuclease activity"/>
    <property type="evidence" value="ECO:0007669"/>
    <property type="project" value="InterPro"/>
</dbReference>
<dbReference type="FunFam" id="1.10.150.20:FF:000003">
    <property type="entry name" value="DNA polymerase I"/>
    <property type="match status" value="1"/>
</dbReference>
<accession>A0AAX2RQY7</accession>
<dbReference type="SUPFAM" id="SSF88723">
    <property type="entry name" value="PIN domain-like"/>
    <property type="match status" value="1"/>
</dbReference>
<dbReference type="InterPro" id="IPR038969">
    <property type="entry name" value="FEN"/>
</dbReference>
<keyword evidence="1" id="KW-0540">Nuclease</keyword>
<dbReference type="CDD" id="cd09898">
    <property type="entry name" value="H3TH_53EXO"/>
    <property type="match status" value="1"/>
</dbReference>
<dbReference type="SUPFAM" id="SSF47807">
    <property type="entry name" value="5' to 3' exonuclease, C-terminal subdomain"/>
    <property type="match status" value="1"/>
</dbReference>
<evidence type="ECO:0000256" key="1">
    <source>
        <dbReference type="ARBA" id="ARBA00022722"/>
    </source>
</evidence>
<sequence>MPITAPITPLNQQSNGQCLLLIDGLNIVRRVYEAHPQPDSREKIEGVVRSSLGSFKRALTEIMPTHALAAFDHGGETWRHRLYPPYRANRKPMPQILRDALPGLYQLLADRLGLTVVSIPDVEAEDVIATCFSRWASSKPDPVVVLSTDKDLAWLMTKGAHIRDHFTPEWRTAEWAERKFGVPPDLIHDFLALMGDDVDGVPGLEGVGKITAAKWLLAYGNLDGVLENADSITGKVGERLRQNMDIVRLSRQLVSFKTDVQCGLTWNTLRIAS</sequence>
<comment type="caution">
    <text evidence="5">The sequence shown here is derived from an EMBL/GenBank/DDBJ whole genome shotgun (WGS) entry which is preliminary data.</text>
</comment>
<dbReference type="InterPro" id="IPR008918">
    <property type="entry name" value="HhH2"/>
</dbReference>
<dbReference type="PANTHER" id="PTHR42646">
    <property type="entry name" value="FLAP ENDONUCLEASE XNI"/>
    <property type="match status" value="1"/>
</dbReference>
<gene>
    <name evidence="5" type="ORF">E3D37_16270</name>
</gene>
<dbReference type="InterPro" id="IPR036279">
    <property type="entry name" value="5-3_exonuclease_C_sf"/>
</dbReference>
<dbReference type="Proteomes" id="UP000298234">
    <property type="component" value="Unassembled WGS sequence"/>
</dbReference>
<dbReference type="InterPro" id="IPR020046">
    <property type="entry name" value="5-3_exonucl_a-hlix_arch_N"/>
</dbReference>
<reference evidence="5 6" key="1">
    <citation type="submission" date="2019-03" db="EMBL/GenBank/DDBJ databases">
        <title>Burkholderia cepacia outbreak.</title>
        <authorList>
            <person name="Farzana R."/>
            <person name="Walsh T.R."/>
        </authorList>
    </citation>
    <scope>NUCLEOTIDE SEQUENCE [LARGE SCALE GENOMIC DNA]</scope>
    <source>
        <strain evidence="6">d13</strain>
    </source>
</reference>
<feature type="domain" description="5'-3' exonuclease" evidence="4">
    <location>
        <begin position="17"/>
        <end position="272"/>
    </location>
</feature>
<evidence type="ECO:0000256" key="3">
    <source>
        <dbReference type="ARBA" id="ARBA00023125"/>
    </source>
</evidence>
<name>A0AAX2RQY7_BURCE</name>
<dbReference type="RefSeq" id="WP_134256292.1">
    <property type="nucleotide sequence ID" value="NZ_SNSG01000013.1"/>
</dbReference>
<keyword evidence="5" id="KW-0269">Exonuclease</keyword>
<evidence type="ECO:0000313" key="6">
    <source>
        <dbReference type="Proteomes" id="UP000298234"/>
    </source>
</evidence>
<dbReference type="InterPro" id="IPR020045">
    <property type="entry name" value="DNA_polI_H3TH"/>
</dbReference>
<dbReference type="InterPro" id="IPR002421">
    <property type="entry name" value="5-3_exonuclease"/>
</dbReference>
<dbReference type="Pfam" id="PF01367">
    <property type="entry name" value="5_3_exonuc"/>
    <property type="match status" value="1"/>
</dbReference>
<proteinExistence type="predicted"/>
<protein>
    <submittedName>
        <fullName evidence="5">5'-3' exonuclease</fullName>
    </submittedName>
</protein>
<dbReference type="CDD" id="cd09859">
    <property type="entry name" value="PIN_53EXO"/>
    <property type="match status" value="1"/>
</dbReference>
<evidence type="ECO:0000313" key="5">
    <source>
        <dbReference type="EMBL" id="TEU47560.1"/>
    </source>
</evidence>